<dbReference type="AlphaFoldDB" id="X0TXM4"/>
<feature type="non-terminal residue" evidence="2">
    <location>
        <position position="1"/>
    </location>
</feature>
<proteinExistence type="predicted"/>
<feature type="region of interest" description="Disordered" evidence="1">
    <location>
        <begin position="1"/>
        <end position="38"/>
    </location>
</feature>
<evidence type="ECO:0000256" key="1">
    <source>
        <dbReference type="SAM" id="MobiDB-lite"/>
    </source>
</evidence>
<sequence>QCQREDRAKTEPGRTTREYALSEDGGVPAQQGSLLCDL</sequence>
<accession>X0TXM4</accession>
<organism evidence="2">
    <name type="scientific">marine sediment metagenome</name>
    <dbReference type="NCBI Taxonomy" id="412755"/>
    <lineage>
        <taxon>unclassified sequences</taxon>
        <taxon>metagenomes</taxon>
        <taxon>ecological metagenomes</taxon>
    </lineage>
</organism>
<name>X0TXM4_9ZZZZ</name>
<gene>
    <name evidence="2" type="ORF">S01H1_23481</name>
</gene>
<reference evidence="2" key="1">
    <citation type="journal article" date="2014" name="Front. Microbiol.">
        <title>High frequency of phylogenetically diverse reductive dehalogenase-homologous genes in deep subseafloor sedimentary metagenomes.</title>
        <authorList>
            <person name="Kawai M."/>
            <person name="Futagami T."/>
            <person name="Toyoda A."/>
            <person name="Takaki Y."/>
            <person name="Nishi S."/>
            <person name="Hori S."/>
            <person name="Arai W."/>
            <person name="Tsubouchi T."/>
            <person name="Morono Y."/>
            <person name="Uchiyama I."/>
            <person name="Ito T."/>
            <person name="Fujiyama A."/>
            <person name="Inagaki F."/>
            <person name="Takami H."/>
        </authorList>
    </citation>
    <scope>NUCLEOTIDE SEQUENCE</scope>
    <source>
        <strain evidence="2">Expedition CK06-06</strain>
    </source>
</reference>
<evidence type="ECO:0000313" key="2">
    <source>
        <dbReference type="EMBL" id="GAF98004.1"/>
    </source>
</evidence>
<protein>
    <submittedName>
        <fullName evidence="2">Uncharacterized protein</fullName>
    </submittedName>
</protein>
<comment type="caution">
    <text evidence="2">The sequence shown here is derived from an EMBL/GenBank/DDBJ whole genome shotgun (WGS) entry which is preliminary data.</text>
</comment>
<dbReference type="EMBL" id="BARS01013573">
    <property type="protein sequence ID" value="GAF98004.1"/>
    <property type="molecule type" value="Genomic_DNA"/>
</dbReference>
<feature type="compositionally biased region" description="Basic and acidic residues" evidence="1">
    <location>
        <begin position="1"/>
        <end position="17"/>
    </location>
</feature>